<evidence type="ECO:0000313" key="5">
    <source>
        <dbReference type="Proteomes" id="UP000182725"/>
    </source>
</evidence>
<keyword evidence="2" id="KW-0813">Transport</keyword>
<keyword evidence="3" id="KW-0732">Signal</keyword>
<dbReference type="Proteomes" id="UP000182725">
    <property type="component" value="Unassembled WGS sequence"/>
</dbReference>
<dbReference type="GO" id="GO:1901982">
    <property type="term" value="F:maltose binding"/>
    <property type="evidence" value="ECO:0007669"/>
    <property type="project" value="TreeGrafter"/>
</dbReference>
<name>A0A1H5PI25_9MICC</name>
<dbReference type="Gene3D" id="3.40.190.10">
    <property type="entry name" value="Periplasmic binding protein-like II"/>
    <property type="match status" value="2"/>
</dbReference>
<dbReference type="AlphaFoldDB" id="A0A1H5PI25"/>
<protein>
    <submittedName>
        <fullName evidence="4">Carbohydrate ABC transporter substrate-binding protein, CUT1 family</fullName>
    </submittedName>
</protein>
<proteinExistence type="inferred from homology"/>
<evidence type="ECO:0000256" key="3">
    <source>
        <dbReference type="ARBA" id="ARBA00022729"/>
    </source>
</evidence>
<evidence type="ECO:0000256" key="1">
    <source>
        <dbReference type="ARBA" id="ARBA00008520"/>
    </source>
</evidence>
<dbReference type="GO" id="GO:0015768">
    <property type="term" value="P:maltose transport"/>
    <property type="evidence" value="ECO:0007669"/>
    <property type="project" value="TreeGrafter"/>
</dbReference>
<evidence type="ECO:0000313" key="4">
    <source>
        <dbReference type="EMBL" id="SEF13294.1"/>
    </source>
</evidence>
<reference evidence="4 5" key="1">
    <citation type="submission" date="2016-10" db="EMBL/GenBank/DDBJ databases">
        <authorList>
            <person name="de Groot N.N."/>
        </authorList>
    </citation>
    <scope>NUCLEOTIDE SEQUENCE [LARGE SCALE GENOMIC DNA]</scope>
    <source>
        <strain evidence="4 5">DSM 22274</strain>
    </source>
</reference>
<dbReference type="SUPFAM" id="SSF53850">
    <property type="entry name" value="Periplasmic binding protein-like II"/>
    <property type="match status" value="1"/>
</dbReference>
<evidence type="ECO:0000256" key="2">
    <source>
        <dbReference type="ARBA" id="ARBA00022448"/>
    </source>
</evidence>
<comment type="similarity">
    <text evidence="1">Belongs to the bacterial solute-binding protein 1 family.</text>
</comment>
<dbReference type="PANTHER" id="PTHR30061:SF50">
    <property type="entry name" value="MALTOSE_MALTODEXTRIN-BINDING PERIPLASMIC PROTEIN"/>
    <property type="match status" value="1"/>
</dbReference>
<organism evidence="4 5">
    <name type="scientific">Arthrobacter alpinus</name>
    <dbReference type="NCBI Taxonomy" id="656366"/>
    <lineage>
        <taxon>Bacteria</taxon>
        <taxon>Bacillati</taxon>
        <taxon>Actinomycetota</taxon>
        <taxon>Actinomycetes</taxon>
        <taxon>Micrococcales</taxon>
        <taxon>Micrococcaceae</taxon>
        <taxon>Arthrobacter</taxon>
    </lineage>
</organism>
<dbReference type="InterPro" id="IPR006059">
    <property type="entry name" value="SBP"/>
</dbReference>
<dbReference type="PANTHER" id="PTHR30061">
    <property type="entry name" value="MALTOSE-BINDING PERIPLASMIC PROTEIN"/>
    <property type="match status" value="1"/>
</dbReference>
<dbReference type="GO" id="GO:0055052">
    <property type="term" value="C:ATP-binding cassette (ABC) transporter complex, substrate-binding subunit-containing"/>
    <property type="evidence" value="ECO:0007669"/>
    <property type="project" value="TreeGrafter"/>
</dbReference>
<dbReference type="EMBL" id="FNTV01000002">
    <property type="protein sequence ID" value="SEF13294.1"/>
    <property type="molecule type" value="Genomic_DNA"/>
</dbReference>
<dbReference type="Pfam" id="PF13416">
    <property type="entry name" value="SBP_bac_8"/>
    <property type="match status" value="1"/>
</dbReference>
<gene>
    <name evidence="4" type="ORF">SAMN04489740_4357</name>
</gene>
<sequence length="479" mass="50281">MLIAQGAIGSGLPLAGTWAYEEMTFPRDVEDSRTSLVTVPPGECPPTLDERHTMKMSSRTQILALGVAALLTVSACGTGNTPSAAEPDTANLRVWVMGDSVPAAAATWLETTFAQEHEGSTLKVERQPWTGIVAKLQTSLPSKTETPDIVEVGNTGASTFTSVGAFSALDGIYEDLGGKNLVQGGVAAGSWDGKFYATPFYQGSRVIYYRKDLLKKANIAVPTTMAELNLAAVALNKANPEKTPNFTGIYLPAVDYHTQEGWLFTNGGNYASQDAGGKWVGQLSTQESLEGLKQVQDLSLNATTYASDSIEGVNGAPDLFNAGKIGFLSALNSTEQLISPAMWKNDQVGVMSLPGKTPGTAGMTFAGGSNIGISAMSPNQKLSQEAMKLIFSETFQSYLASDGSWIPGNLSYAAALTGLSSAASTEAAAASRLTPATPAWGVADSAGFSTDFWTRIAKGEDVTAVAKETDAKLNDILNK</sequence>
<accession>A0A1H5PI25</accession>
<dbReference type="GO" id="GO:0042956">
    <property type="term" value="P:maltodextrin transmembrane transport"/>
    <property type="evidence" value="ECO:0007669"/>
    <property type="project" value="TreeGrafter"/>
</dbReference>